<accession>A0A561PB01</accession>
<dbReference type="Pfam" id="PF19458">
    <property type="entry name" value="DUF5995"/>
    <property type="match status" value="1"/>
</dbReference>
<evidence type="ECO:0000313" key="1">
    <source>
        <dbReference type="EMBL" id="TWF35312.1"/>
    </source>
</evidence>
<reference evidence="1 2" key="1">
    <citation type="submission" date="2019-06" db="EMBL/GenBank/DDBJ databases">
        <title>Sorghum-associated microbial communities from plants grown in Nebraska, USA.</title>
        <authorList>
            <person name="Schachtman D."/>
        </authorList>
    </citation>
    <scope>NUCLEOTIDE SEQUENCE [LARGE SCALE GENOMIC DNA]</scope>
    <source>
        <strain evidence="1 2">1209</strain>
    </source>
</reference>
<protein>
    <submittedName>
        <fullName evidence="1">Uncharacterized protein</fullName>
    </submittedName>
</protein>
<gene>
    <name evidence="1" type="ORF">FHW36_109101</name>
</gene>
<dbReference type="InterPro" id="IPR046037">
    <property type="entry name" value="DUF5995"/>
</dbReference>
<proteinExistence type="predicted"/>
<dbReference type="Proteomes" id="UP000320811">
    <property type="component" value="Unassembled WGS sequence"/>
</dbReference>
<name>A0A561PB01_9BACT</name>
<sequence length="267" mass="30091">MSSTPIVAKTLDEVLAKLEDIISNAIKHEDRSGYFAALYYKVTLKVKEGIAAGQFGDGKNITRLDVQFANRYFYAFDQWQQGKPVTGSWEVAFNAIKKRSYLILQHLLLGMNAHINLDLGIATCEVSNGDLDSMRTDYNNINLILASLTYGVINQLNVLSPFMSILGFRGTKSNSMLVQFSLGNARDGSWCFAEELALKKGNAYDDFIVRRDNEIAELGSSLIKNKGFLKIGVWLIHLFECKKVSYIIDMLNDFKKPYKKDLKGFKL</sequence>
<keyword evidence="2" id="KW-1185">Reference proteome</keyword>
<dbReference type="EMBL" id="VIWO01000009">
    <property type="protein sequence ID" value="TWF35312.1"/>
    <property type="molecule type" value="Genomic_DNA"/>
</dbReference>
<dbReference type="AlphaFoldDB" id="A0A561PB01"/>
<organism evidence="1 2">
    <name type="scientific">Chitinophaga polysaccharea</name>
    <dbReference type="NCBI Taxonomy" id="1293035"/>
    <lineage>
        <taxon>Bacteria</taxon>
        <taxon>Pseudomonadati</taxon>
        <taxon>Bacteroidota</taxon>
        <taxon>Chitinophagia</taxon>
        <taxon>Chitinophagales</taxon>
        <taxon>Chitinophagaceae</taxon>
        <taxon>Chitinophaga</taxon>
    </lineage>
</organism>
<comment type="caution">
    <text evidence="1">The sequence shown here is derived from an EMBL/GenBank/DDBJ whole genome shotgun (WGS) entry which is preliminary data.</text>
</comment>
<evidence type="ECO:0000313" key="2">
    <source>
        <dbReference type="Proteomes" id="UP000320811"/>
    </source>
</evidence>